<evidence type="ECO:0000313" key="1">
    <source>
        <dbReference type="EMBL" id="ELR73133.1"/>
    </source>
</evidence>
<proteinExistence type="predicted"/>
<dbReference type="Proteomes" id="UP000011135">
    <property type="component" value="Unassembled WGS sequence"/>
</dbReference>
<dbReference type="STRING" id="1237149.C900_05768"/>
<name>L8JY84_9BACT</name>
<sequence length="223" mass="25719">MTTNNEGFQWNYEAKIENKNNREDSTKWDLENFEIDRKAKDQPGVFPYPRYDLVAPNSFNGLGYGGEFSGINLNNKTFVYNYYYVNKNVVNEKFIDGLEHDVFFTIVVSTDFVDERNYSHISADLSSRNHPNYLAQGFIKTSNNIIQYSAFITGDRDSYAIINSNLFDLSLGRLILIVPQKDRSLRTKQLTLPLLSKDDLDGYIQSLLMEKDVIMLYQNGNAI</sequence>
<evidence type="ECO:0000313" key="2">
    <source>
        <dbReference type="Proteomes" id="UP000011135"/>
    </source>
</evidence>
<organism evidence="1 2">
    <name type="scientific">Fulvivirga imtechensis AK7</name>
    <dbReference type="NCBI Taxonomy" id="1237149"/>
    <lineage>
        <taxon>Bacteria</taxon>
        <taxon>Pseudomonadati</taxon>
        <taxon>Bacteroidota</taxon>
        <taxon>Cytophagia</taxon>
        <taxon>Cytophagales</taxon>
        <taxon>Fulvivirgaceae</taxon>
        <taxon>Fulvivirga</taxon>
    </lineage>
</organism>
<accession>L8JY84</accession>
<keyword evidence="2" id="KW-1185">Reference proteome</keyword>
<gene>
    <name evidence="1" type="ORF">C900_05768</name>
</gene>
<dbReference type="eggNOG" id="ENOG5031IQG">
    <property type="taxonomic scope" value="Bacteria"/>
</dbReference>
<comment type="caution">
    <text evidence="1">The sequence shown here is derived from an EMBL/GenBank/DDBJ whole genome shotgun (WGS) entry which is preliminary data.</text>
</comment>
<protein>
    <submittedName>
        <fullName evidence="1">Uncharacterized protein</fullName>
    </submittedName>
</protein>
<dbReference type="EMBL" id="AMZN01000009">
    <property type="protein sequence ID" value="ELR73133.1"/>
    <property type="molecule type" value="Genomic_DNA"/>
</dbReference>
<reference evidence="1 2" key="1">
    <citation type="submission" date="2012-12" db="EMBL/GenBank/DDBJ databases">
        <title>Genome assembly of Fulvivirga imtechensis AK7.</title>
        <authorList>
            <person name="Nupur N."/>
            <person name="Khatri I."/>
            <person name="Kumar R."/>
            <person name="Subramanian S."/>
            <person name="Pinnaka A."/>
        </authorList>
    </citation>
    <scope>NUCLEOTIDE SEQUENCE [LARGE SCALE GENOMIC DNA]</scope>
    <source>
        <strain evidence="1 2">AK7</strain>
    </source>
</reference>
<dbReference type="AlphaFoldDB" id="L8JY84"/>